<protein>
    <submittedName>
        <fullName evidence="1">Uncharacterized protein</fullName>
    </submittedName>
</protein>
<dbReference type="Proteomes" id="UP000650524">
    <property type="component" value="Unassembled WGS sequence"/>
</dbReference>
<gene>
    <name evidence="1" type="ORF">H8E19_00550</name>
</gene>
<evidence type="ECO:0000313" key="1">
    <source>
        <dbReference type="EMBL" id="MBC8175863.1"/>
    </source>
</evidence>
<feature type="non-terminal residue" evidence="1">
    <location>
        <position position="98"/>
    </location>
</feature>
<name>A0A8J6MXU5_9DELT</name>
<reference evidence="1 2" key="1">
    <citation type="submission" date="2020-08" db="EMBL/GenBank/DDBJ databases">
        <title>Bridging the membrane lipid divide: bacteria of the FCB group superphylum have the potential to synthesize archaeal ether lipids.</title>
        <authorList>
            <person name="Villanueva L."/>
            <person name="Von Meijenfeldt F.A.B."/>
            <person name="Westbye A.B."/>
            <person name="Yadav S."/>
            <person name="Hopmans E.C."/>
            <person name="Dutilh B.E."/>
            <person name="Sinninghe Damste J.S."/>
        </authorList>
    </citation>
    <scope>NUCLEOTIDE SEQUENCE [LARGE SCALE GENOMIC DNA]</scope>
    <source>
        <strain evidence="1">NIOZ-UU27</strain>
    </source>
</reference>
<evidence type="ECO:0000313" key="2">
    <source>
        <dbReference type="Proteomes" id="UP000650524"/>
    </source>
</evidence>
<proteinExistence type="predicted"/>
<dbReference type="AlphaFoldDB" id="A0A8J6MXU5"/>
<dbReference type="EMBL" id="JACNJD010000035">
    <property type="protein sequence ID" value="MBC8175863.1"/>
    <property type="molecule type" value="Genomic_DNA"/>
</dbReference>
<sequence>MTGLFEEYSQIIPQFSLFQESLQNPIPTHLRINRLLTEPTSLTTLLKEKGVQLIPSIKRYDTLFFAPGLTSPGNLLEYFLGYIHPQALTSAIASIALA</sequence>
<dbReference type="Gene3D" id="3.30.70.1170">
    <property type="entry name" value="Sun protein, domain 3"/>
    <property type="match status" value="1"/>
</dbReference>
<organism evidence="1 2">
    <name type="scientific">Candidatus Desulfacyla euxinica</name>
    <dbReference type="NCBI Taxonomy" id="2841693"/>
    <lineage>
        <taxon>Bacteria</taxon>
        <taxon>Deltaproteobacteria</taxon>
        <taxon>Candidatus Desulfacyla</taxon>
    </lineage>
</organism>
<comment type="caution">
    <text evidence="1">The sequence shown here is derived from an EMBL/GenBank/DDBJ whole genome shotgun (WGS) entry which is preliminary data.</text>
</comment>
<accession>A0A8J6MXU5</accession>